<dbReference type="Pfam" id="PF04727">
    <property type="entry name" value="ELMO_CED12"/>
    <property type="match status" value="1"/>
</dbReference>
<dbReference type="PANTHER" id="PTHR12771">
    <property type="entry name" value="ENGULFMENT AND CELL MOTILITY"/>
    <property type="match status" value="1"/>
</dbReference>
<protein>
    <submittedName>
        <fullName evidence="3 4">ELMO domain-containing protein 2-like isoform X1</fullName>
    </submittedName>
</protein>
<dbReference type="PANTHER" id="PTHR12771:SF51">
    <property type="entry name" value="LD01482P"/>
    <property type="match status" value="1"/>
</dbReference>
<evidence type="ECO:0000259" key="1">
    <source>
        <dbReference type="PROSITE" id="PS51335"/>
    </source>
</evidence>
<dbReference type="KEGG" id="cvn:111126405"/>
<evidence type="ECO:0000313" key="7">
    <source>
        <dbReference type="RefSeq" id="XP_022326724.1"/>
    </source>
</evidence>
<feature type="domain" description="ELMO" evidence="1">
    <location>
        <begin position="142"/>
        <end position="298"/>
    </location>
</feature>
<name>A0A8B8DF16_CRAVI</name>
<dbReference type="Proteomes" id="UP000694844">
    <property type="component" value="Chromosome 3"/>
</dbReference>
<evidence type="ECO:0000313" key="2">
    <source>
        <dbReference type="Proteomes" id="UP000694844"/>
    </source>
</evidence>
<accession>A0A8B8DF16</accession>
<evidence type="ECO:0000313" key="5">
    <source>
        <dbReference type="RefSeq" id="XP_022326721.1"/>
    </source>
</evidence>
<reference evidence="3 4" key="1">
    <citation type="submission" date="2025-04" db="UniProtKB">
        <authorList>
            <consortium name="RefSeq"/>
        </authorList>
    </citation>
    <scope>IDENTIFICATION</scope>
    <source>
        <tissue evidence="3 4">Whole sample</tissue>
    </source>
</reference>
<dbReference type="RefSeq" id="XP_022326720.1">
    <property type="nucleotide sequence ID" value="XM_022471012.1"/>
</dbReference>
<gene>
    <name evidence="3 4 5 6 7" type="primary">LOC111126405</name>
</gene>
<sequence length="313" mass="37322">MLGDWLQNAWTTLFFSLIWPMWKWILRRATGKCELLRITYEEPKGAKRSLRIGKNEKNQSAVYERSLKLSNVPYLHQLSKEEDVDILVAADEVMKIKQIVPEVHMKFKGDFQDCLCQICGYKRLKREVEMMRKTFYSHENPEHEEKLMQLWDILMPSEKLESRKSKQWSTIGFQGEDPMTDFRGMGILGLNQLLYFAIKYPDQCKTLLSRSHHPKYGYSFAIVGINLTSMTYEALRKGSLRTHFYNVTDKAPKIQDFHEVYCHVFWEFDKFWFDEEPEDIMQFGPMRDKFNRRLLHKLSKSQTILQSDFQQKE</sequence>
<dbReference type="InterPro" id="IPR050868">
    <property type="entry name" value="ELMO_domain-containing"/>
</dbReference>
<dbReference type="AlphaFoldDB" id="A0A8B8DF16"/>
<dbReference type="InterPro" id="IPR006816">
    <property type="entry name" value="ELMO_dom"/>
</dbReference>
<evidence type="ECO:0000313" key="4">
    <source>
        <dbReference type="RefSeq" id="XP_022326720.1"/>
    </source>
</evidence>
<dbReference type="GeneID" id="111126405"/>
<keyword evidence="2" id="KW-1185">Reference proteome</keyword>
<dbReference type="RefSeq" id="XP_022326724.1">
    <property type="nucleotide sequence ID" value="XM_022471016.1"/>
</dbReference>
<dbReference type="RefSeq" id="XP_022326719.1">
    <property type="nucleotide sequence ID" value="XM_022471011.1"/>
</dbReference>
<dbReference type="GO" id="GO:0005096">
    <property type="term" value="F:GTPase activator activity"/>
    <property type="evidence" value="ECO:0007669"/>
    <property type="project" value="TreeGrafter"/>
</dbReference>
<proteinExistence type="predicted"/>
<evidence type="ECO:0000313" key="3">
    <source>
        <dbReference type="RefSeq" id="XP_022326719.1"/>
    </source>
</evidence>
<organism evidence="2 6">
    <name type="scientific">Crassostrea virginica</name>
    <name type="common">Eastern oyster</name>
    <dbReference type="NCBI Taxonomy" id="6565"/>
    <lineage>
        <taxon>Eukaryota</taxon>
        <taxon>Metazoa</taxon>
        <taxon>Spiralia</taxon>
        <taxon>Lophotrochozoa</taxon>
        <taxon>Mollusca</taxon>
        <taxon>Bivalvia</taxon>
        <taxon>Autobranchia</taxon>
        <taxon>Pteriomorphia</taxon>
        <taxon>Ostreida</taxon>
        <taxon>Ostreoidea</taxon>
        <taxon>Ostreidae</taxon>
        <taxon>Crassostrea</taxon>
    </lineage>
</organism>
<evidence type="ECO:0000313" key="6">
    <source>
        <dbReference type="RefSeq" id="XP_022326722.1"/>
    </source>
</evidence>
<dbReference type="RefSeq" id="XP_022326721.1">
    <property type="nucleotide sequence ID" value="XM_022471013.1"/>
</dbReference>
<dbReference type="RefSeq" id="XP_022326722.1">
    <property type="nucleotide sequence ID" value="XM_022471014.1"/>
</dbReference>
<dbReference type="PROSITE" id="PS51335">
    <property type="entry name" value="ELMO"/>
    <property type="match status" value="1"/>
</dbReference>
<dbReference type="OrthoDB" id="67155at2759"/>